<feature type="transmembrane region" description="Helical" evidence="5">
    <location>
        <begin position="156"/>
        <end position="175"/>
    </location>
</feature>
<dbReference type="EMBL" id="NZBU01000009">
    <property type="protein sequence ID" value="MAG22290.1"/>
    <property type="molecule type" value="Genomic_DNA"/>
</dbReference>
<feature type="transmembrane region" description="Helical" evidence="5">
    <location>
        <begin position="129"/>
        <end position="150"/>
    </location>
</feature>
<dbReference type="InterPro" id="IPR050475">
    <property type="entry name" value="Prenyltransferase_related"/>
</dbReference>
<feature type="transmembrane region" description="Helical" evidence="5">
    <location>
        <begin position="212"/>
        <end position="239"/>
    </location>
</feature>
<reference evidence="7" key="1">
    <citation type="submission" date="2017-09" db="EMBL/GenBank/DDBJ databases">
        <title>The Reconstruction of 2,631 Draft Metagenome-Assembled Genomes from the Global Oceans.</title>
        <authorList>
            <person name="Tully B.J."/>
            <person name="Graham E.D."/>
            <person name="Heidelberg J.F."/>
        </authorList>
    </citation>
    <scope>NUCLEOTIDE SEQUENCE [LARGE SCALE GENOMIC DNA]</scope>
</reference>
<feature type="transmembrane region" description="Helical" evidence="5">
    <location>
        <begin position="103"/>
        <end position="120"/>
    </location>
</feature>
<comment type="caution">
    <text evidence="6">The sequence shown here is derived from an EMBL/GenBank/DDBJ whole genome shotgun (WGS) entry which is preliminary data.</text>
</comment>
<accession>A0A2D6M1K4</accession>
<keyword evidence="3 5" id="KW-1133">Transmembrane helix</keyword>
<comment type="subcellular location">
    <subcellularLocation>
        <location evidence="1">Cell membrane</location>
        <topology evidence="1">Multi-pass membrane protein</topology>
    </subcellularLocation>
</comment>
<feature type="transmembrane region" description="Helical" evidence="5">
    <location>
        <begin position="80"/>
        <end position="97"/>
    </location>
</feature>
<evidence type="ECO:0008006" key="8">
    <source>
        <dbReference type="Google" id="ProtNLM"/>
    </source>
</evidence>
<sequence>MIKKWMALIGPEFVILNLINMILFYLLLNQGIVDFGPLLIPLITLSLSIMGFNSLNMFFDLAIDKLSKPDRPLPQQEISPNTVLFASLFFYVISIFIALNYSIYLAGLIIFFIVCSLLYTHPYFYFRKYLFSTNLFGAIFYSVIPFIAAWTINKRLFPLEIFILFTILTGIIATTKEFEDSEIEKKFNIRSWANTFGKTNTFRSIIVAMEGLLIITLILILFGFIEQIYLVPTIVSLSIPLLLKNQKIEDKEVITQGSIVTKAMISLLAIEMIYVLPWLINSGIKIFF</sequence>
<evidence type="ECO:0000256" key="2">
    <source>
        <dbReference type="ARBA" id="ARBA00022692"/>
    </source>
</evidence>
<evidence type="ECO:0000256" key="3">
    <source>
        <dbReference type="ARBA" id="ARBA00022989"/>
    </source>
</evidence>
<dbReference type="Gene3D" id="1.10.357.140">
    <property type="entry name" value="UbiA prenyltransferase"/>
    <property type="match status" value="1"/>
</dbReference>
<dbReference type="PANTHER" id="PTHR42723:SF1">
    <property type="entry name" value="CHLOROPHYLL SYNTHASE, CHLOROPLASTIC"/>
    <property type="match status" value="1"/>
</dbReference>
<dbReference type="Pfam" id="PF01040">
    <property type="entry name" value="UbiA"/>
    <property type="match status" value="1"/>
</dbReference>
<evidence type="ECO:0000313" key="7">
    <source>
        <dbReference type="Proteomes" id="UP000226592"/>
    </source>
</evidence>
<dbReference type="InterPro" id="IPR000537">
    <property type="entry name" value="UbiA_prenyltransferase"/>
</dbReference>
<keyword evidence="4 5" id="KW-0472">Membrane</keyword>
<evidence type="ECO:0000256" key="5">
    <source>
        <dbReference type="SAM" id="Phobius"/>
    </source>
</evidence>
<evidence type="ECO:0000256" key="4">
    <source>
        <dbReference type="ARBA" id="ARBA00023136"/>
    </source>
</evidence>
<feature type="transmembrane region" description="Helical" evidence="5">
    <location>
        <begin position="7"/>
        <end position="27"/>
    </location>
</feature>
<organism evidence="6 7">
    <name type="scientific">Candidatus Iainarchaeum sp</name>
    <dbReference type="NCBI Taxonomy" id="3101447"/>
    <lineage>
        <taxon>Archaea</taxon>
        <taxon>Candidatus Iainarchaeota</taxon>
        <taxon>Candidatus Iainarchaeia</taxon>
        <taxon>Candidatus Iainarchaeales</taxon>
        <taxon>Candidatus Iainarchaeaceae</taxon>
        <taxon>Candidatus Iainarchaeum</taxon>
    </lineage>
</organism>
<evidence type="ECO:0000313" key="6">
    <source>
        <dbReference type="EMBL" id="MAG22290.1"/>
    </source>
</evidence>
<dbReference type="GO" id="GO:0005886">
    <property type="term" value="C:plasma membrane"/>
    <property type="evidence" value="ECO:0007669"/>
    <property type="project" value="UniProtKB-SubCell"/>
</dbReference>
<gene>
    <name evidence="6" type="ORF">CL943_03230</name>
</gene>
<feature type="transmembrane region" description="Helical" evidence="5">
    <location>
        <begin position="39"/>
        <end position="59"/>
    </location>
</feature>
<name>A0A2D6M1K4_9ARCH</name>
<dbReference type="InterPro" id="IPR044878">
    <property type="entry name" value="UbiA_sf"/>
</dbReference>
<protein>
    <recommendedName>
        <fullName evidence="8">UbiA family prenyltransferase</fullName>
    </recommendedName>
</protein>
<dbReference type="GO" id="GO:0016765">
    <property type="term" value="F:transferase activity, transferring alkyl or aryl (other than methyl) groups"/>
    <property type="evidence" value="ECO:0007669"/>
    <property type="project" value="InterPro"/>
</dbReference>
<evidence type="ECO:0000256" key="1">
    <source>
        <dbReference type="ARBA" id="ARBA00004651"/>
    </source>
</evidence>
<proteinExistence type="predicted"/>
<feature type="transmembrane region" description="Helical" evidence="5">
    <location>
        <begin position="259"/>
        <end position="280"/>
    </location>
</feature>
<dbReference type="PANTHER" id="PTHR42723">
    <property type="entry name" value="CHLOROPHYLL SYNTHASE"/>
    <property type="match status" value="1"/>
</dbReference>
<dbReference type="Proteomes" id="UP000226592">
    <property type="component" value="Unassembled WGS sequence"/>
</dbReference>
<dbReference type="AlphaFoldDB" id="A0A2D6M1K4"/>
<keyword evidence="2 5" id="KW-0812">Transmembrane</keyword>